<evidence type="ECO:0000259" key="1">
    <source>
        <dbReference type="Pfam" id="PF03976"/>
    </source>
</evidence>
<name>A0A7G9WFC4_9FIRM</name>
<dbReference type="GO" id="GO:0043751">
    <property type="term" value="F:polyphosphate:AMP phosphotransferase activity"/>
    <property type="evidence" value="ECO:0007669"/>
    <property type="project" value="InterPro"/>
</dbReference>
<accession>A0A7G9WFC4</accession>
<feature type="domain" description="Polyphosphate kinase-2-related" evidence="1">
    <location>
        <begin position="274"/>
        <end position="495"/>
    </location>
</feature>
<keyword evidence="2" id="KW-0808">Transferase</keyword>
<evidence type="ECO:0000313" key="3">
    <source>
        <dbReference type="Proteomes" id="UP000516046"/>
    </source>
</evidence>
<dbReference type="SUPFAM" id="SSF52540">
    <property type="entry name" value="P-loop containing nucleoside triphosphate hydrolases"/>
    <property type="match status" value="2"/>
</dbReference>
<keyword evidence="3" id="KW-1185">Reference proteome</keyword>
<proteinExistence type="predicted"/>
<dbReference type="KEGG" id="caml:H6X83_10600"/>
<organism evidence="2 3">
    <name type="scientific">Caproicibacterium amylolyticum</name>
    <dbReference type="NCBI Taxonomy" id="2766537"/>
    <lineage>
        <taxon>Bacteria</taxon>
        <taxon>Bacillati</taxon>
        <taxon>Bacillota</taxon>
        <taxon>Clostridia</taxon>
        <taxon>Eubacteriales</taxon>
        <taxon>Oscillospiraceae</taxon>
        <taxon>Caproicibacterium</taxon>
    </lineage>
</organism>
<dbReference type="AlphaFoldDB" id="A0A7G9WFC4"/>
<evidence type="ECO:0000313" key="2">
    <source>
        <dbReference type="EMBL" id="QNO17386.1"/>
    </source>
</evidence>
<dbReference type="EMBL" id="CP060696">
    <property type="protein sequence ID" value="QNO17386.1"/>
    <property type="molecule type" value="Genomic_DNA"/>
</dbReference>
<dbReference type="InterPro" id="IPR027417">
    <property type="entry name" value="P-loop_NTPase"/>
</dbReference>
<reference evidence="2 3" key="1">
    <citation type="submission" date="2020-08" db="EMBL/GenBank/DDBJ databases">
        <authorList>
            <person name="Ren C."/>
            <person name="Gu Y."/>
            <person name="Xu Y."/>
        </authorList>
    </citation>
    <scope>NUCLEOTIDE SEQUENCE [LARGE SCALE GENOMIC DNA]</scope>
    <source>
        <strain evidence="2 3">LBM18003</strain>
    </source>
</reference>
<gene>
    <name evidence="2" type="primary">pap</name>
    <name evidence="2" type="ORF">H6X83_10600</name>
</gene>
<dbReference type="PANTHER" id="PTHR34383">
    <property type="entry name" value="POLYPHOSPHATE:AMP PHOSPHOTRANSFERASE-RELATED"/>
    <property type="match status" value="1"/>
</dbReference>
<feature type="domain" description="Polyphosphate kinase-2-related" evidence="1">
    <location>
        <begin position="11"/>
        <end position="235"/>
    </location>
</feature>
<dbReference type="GO" id="GO:0006797">
    <property type="term" value="P:polyphosphate metabolic process"/>
    <property type="evidence" value="ECO:0007669"/>
    <property type="project" value="InterPro"/>
</dbReference>
<dbReference type="PANTHER" id="PTHR34383:SF3">
    <property type="entry name" value="POLYPHOSPHATE:AMP PHOSPHOTRANSFERASE"/>
    <property type="match status" value="1"/>
</dbReference>
<sequence>MLEKANLKKTISKENYKEQVKPLQESLAALDGPMKAAGLPVIILFEGWGGAGKGRVISRLILNFDPRWFTVVNTQPPTELERREPTMWRHWLTLPEAGQMSIMDRSWYQEVSILRLEDEVDDLTNLRHMNEINSFERGLTDNGYLIIKFFLHISQKEQKARLEKLDSDKNTEWRVTPSDWRRCRQYDKYCDAFDQMLEYTNTPYAPWHVVSGMNDEVRTLEVFRIVNDSVQTALKLRQEQAASPRPASSVIQPGQYHFISMPKLADVDLSKSLGNDKYKKQLSKEQAHLAELHNTIYRKKIPVIIAYEGWDAAGKGGNIKRVAEALDPRGYEVVPIAAPTKDERGRHYLWRFWRHLPKDGHVAIFDRTWYGRVMVERIEGFCAAEDWQRAYREINEFERQLYDWGAVILKFWIHIDADEQLKRFEDRQNTPAKQWKITDEDWRNREKWPQYEIAVNDMLQYTSTDFAPWHIIEGNDKKYARIKTLKLINEAIEARLDEGKKHQR</sequence>
<dbReference type="Gene3D" id="3.40.50.300">
    <property type="entry name" value="P-loop containing nucleotide triphosphate hydrolases"/>
    <property type="match status" value="2"/>
</dbReference>
<dbReference type="InterPro" id="IPR022488">
    <property type="entry name" value="PPK2-related"/>
</dbReference>
<dbReference type="NCBIfam" id="TIGR03708">
    <property type="entry name" value="poly_P_AMP_trns"/>
    <property type="match status" value="1"/>
</dbReference>
<dbReference type="Proteomes" id="UP000516046">
    <property type="component" value="Chromosome"/>
</dbReference>
<protein>
    <submittedName>
        <fullName evidence="2">Polyphosphate:AMP phosphotransferase</fullName>
    </submittedName>
</protein>
<dbReference type="InterPro" id="IPR022489">
    <property type="entry name" value="PolyP_AMP_Tfrase"/>
</dbReference>
<dbReference type="RefSeq" id="WP_212506455.1">
    <property type="nucleotide sequence ID" value="NZ_CP060696.1"/>
</dbReference>
<dbReference type="Pfam" id="PF03976">
    <property type="entry name" value="PPK2"/>
    <property type="match status" value="2"/>
</dbReference>